<organism evidence="1 2">
    <name type="scientific">Photorhabdus asymbiotica</name>
    <dbReference type="NCBI Taxonomy" id="291112"/>
    <lineage>
        <taxon>Bacteria</taxon>
        <taxon>Pseudomonadati</taxon>
        <taxon>Pseudomonadota</taxon>
        <taxon>Gammaproteobacteria</taxon>
        <taxon>Enterobacterales</taxon>
        <taxon>Morganellaceae</taxon>
        <taxon>Photorhabdus</taxon>
    </lineage>
</organism>
<accession>A0ABX9SNB1</accession>
<gene>
    <name evidence="1" type="ORF">BDD30_1604</name>
</gene>
<protein>
    <recommendedName>
        <fullName evidence="3">Phage protein</fullName>
    </recommendedName>
</protein>
<evidence type="ECO:0008006" key="3">
    <source>
        <dbReference type="Google" id="ProtNLM"/>
    </source>
</evidence>
<name>A0ABX9SNB1_9GAMM</name>
<comment type="caution">
    <text evidence="1">The sequence shown here is derived from an EMBL/GenBank/DDBJ whole genome shotgun (WGS) entry which is preliminary data.</text>
</comment>
<reference evidence="1 2" key="1">
    <citation type="submission" date="2018-10" db="EMBL/GenBank/DDBJ databases">
        <title>Genomic Encyclopedia of Archaeal and Bacterial Type Strains, Phase II (KMG-II): from individual species to whole genera.</title>
        <authorList>
            <person name="Goeker M."/>
        </authorList>
    </citation>
    <scope>NUCLEOTIDE SEQUENCE [LARGE SCALE GENOMIC DNA]</scope>
    <source>
        <strain evidence="1 2">DSM 15149</strain>
    </source>
</reference>
<dbReference type="Proteomes" id="UP000280955">
    <property type="component" value="Unassembled WGS sequence"/>
</dbReference>
<sequence>MSAEQLNKLECQIVALKVVVKSILPTLTTQQKKELSSNVESTFKIATDNHPEYTSDIEQVKTFVRDIVGELE</sequence>
<evidence type="ECO:0000313" key="1">
    <source>
        <dbReference type="EMBL" id="RKS59528.1"/>
    </source>
</evidence>
<dbReference type="RefSeq" id="WP_041382219.1">
    <property type="nucleotide sequence ID" value="NC_012962.1"/>
</dbReference>
<keyword evidence="2" id="KW-1185">Reference proteome</keyword>
<evidence type="ECO:0000313" key="2">
    <source>
        <dbReference type="Proteomes" id="UP000280955"/>
    </source>
</evidence>
<dbReference type="EMBL" id="RBLJ01000002">
    <property type="protein sequence ID" value="RKS59528.1"/>
    <property type="molecule type" value="Genomic_DNA"/>
</dbReference>
<proteinExistence type="predicted"/>